<protein>
    <submittedName>
        <fullName evidence="1">Uncharacterized protein</fullName>
    </submittedName>
</protein>
<dbReference type="InterPro" id="IPR052066">
    <property type="entry name" value="Glycosphingolipid_Hydrolases"/>
</dbReference>
<reference evidence="1" key="1">
    <citation type="submission" date="2021-03" db="EMBL/GenBank/DDBJ databases">
        <title>Evolutionary innovations through gain and loss of genes in the ectomycorrhizal Boletales.</title>
        <authorList>
            <person name="Wu G."/>
            <person name="Miyauchi S."/>
            <person name="Morin E."/>
            <person name="Yang Z.-L."/>
            <person name="Xu J."/>
            <person name="Martin F.M."/>
        </authorList>
    </citation>
    <scope>NUCLEOTIDE SEQUENCE</scope>
    <source>
        <strain evidence="1">BR01</strain>
    </source>
</reference>
<dbReference type="PANTHER" id="PTHR31308:SF6">
    <property type="entry name" value="GLYCOSIDE HYDROLASE FAMILY 5 C-TERMINAL DOMAIN-CONTAINING PROTEIN"/>
    <property type="match status" value="1"/>
</dbReference>
<proteinExistence type="predicted"/>
<keyword evidence="2" id="KW-1185">Reference proteome</keyword>
<dbReference type="GO" id="GO:0050295">
    <property type="term" value="F:steryl-beta-glucosidase activity"/>
    <property type="evidence" value="ECO:0007669"/>
    <property type="project" value="TreeGrafter"/>
</dbReference>
<name>A0A8I2YRY1_9AGAM</name>
<dbReference type="GO" id="GO:1904462">
    <property type="term" value="P:ergosteryl 3-beta-D-glucoside catabolic process"/>
    <property type="evidence" value="ECO:0007669"/>
    <property type="project" value="TreeGrafter"/>
</dbReference>
<accession>A0A8I2YRY1</accession>
<dbReference type="EMBL" id="JAGFBS010000013">
    <property type="protein sequence ID" value="KAG6375742.1"/>
    <property type="molecule type" value="Genomic_DNA"/>
</dbReference>
<dbReference type="AlphaFoldDB" id="A0A8I2YRY1"/>
<comment type="caution">
    <text evidence="1">The sequence shown here is derived from an EMBL/GenBank/DDBJ whole genome shotgun (WGS) entry which is preliminary data.</text>
</comment>
<gene>
    <name evidence="1" type="ORF">JVT61DRAFT_2588</name>
</gene>
<dbReference type="PANTHER" id="PTHR31308">
    <property type="match status" value="1"/>
</dbReference>
<dbReference type="OrthoDB" id="3190247at2759"/>
<organism evidence="1 2">
    <name type="scientific">Boletus reticuloceps</name>
    <dbReference type="NCBI Taxonomy" id="495285"/>
    <lineage>
        <taxon>Eukaryota</taxon>
        <taxon>Fungi</taxon>
        <taxon>Dikarya</taxon>
        <taxon>Basidiomycota</taxon>
        <taxon>Agaricomycotina</taxon>
        <taxon>Agaricomycetes</taxon>
        <taxon>Agaricomycetidae</taxon>
        <taxon>Boletales</taxon>
        <taxon>Boletineae</taxon>
        <taxon>Boletaceae</taxon>
        <taxon>Boletoideae</taxon>
        <taxon>Boletus</taxon>
    </lineage>
</organism>
<evidence type="ECO:0000313" key="1">
    <source>
        <dbReference type="EMBL" id="KAG6375742.1"/>
    </source>
</evidence>
<evidence type="ECO:0000313" key="2">
    <source>
        <dbReference type="Proteomes" id="UP000683000"/>
    </source>
</evidence>
<sequence length="127" mass="13910">MWGDGWNNEDLSLWSEDDVRRRMGNHAAAAGSLESARTSSVSLATLPVLSSPYANTRSPYDAKPMLLHELLAFLRDGARAIRAFCRPYPVRVVGTPADIQFNIGKASLKVKVRVTSCRCTSNRDGDG</sequence>
<dbReference type="Proteomes" id="UP000683000">
    <property type="component" value="Unassembled WGS sequence"/>
</dbReference>